<evidence type="ECO:0000313" key="3">
    <source>
        <dbReference type="RefSeq" id="XP_029644447.1"/>
    </source>
</evidence>
<organism evidence="2 3">
    <name type="scientific">Octopus sinensis</name>
    <name type="common">East Asian common octopus</name>
    <dbReference type="NCBI Taxonomy" id="2607531"/>
    <lineage>
        <taxon>Eukaryota</taxon>
        <taxon>Metazoa</taxon>
        <taxon>Spiralia</taxon>
        <taxon>Lophotrochozoa</taxon>
        <taxon>Mollusca</taxon>
        <taxon>Cephalopoda</taxon>
        <taxon>Coleoidea</taxon>
        <taxon>Octopodiformes</taxon>
        <taxon>Octopoda</taxon>
        <taxon>Incirrata</taxon>
        <taxon>Octopodidae</taxon>
        <taxon>Octopus</taxon>
    </lineage>
</organism>
<gene>
    <name evidence="3" type="primary">LOC115218660</name>
</gene>
<dbReference type="KEGG" id="osn:115218660"/>
<dbReference type="RefSeq" id="XP_029644447.1">
    <property type="nucleotide sequence ID" value="XM_029788587.2"/>
</dbReference>
<proteinExistence type="predicted"/>
<protein>
    <submittedName>
        <fullName evidence="3">Uncharacterized protein LOC115218660 isoform X1</fullName>
    </submittedName>
</protein>
<evidence type="ECO:0000256" key="1">
    <source>
        <dbReference type="SAM" id="SignalP"/>
    </source>
</evidence>
<feature type="chain" id="PRO_5028414950" evidence="1">
    <location>
        <begin position="22"/>
        <end position="419"/>
    </location>
</feature>
<sequence length="419" mass="47694">MMKLISGGIIYLALVFHLGTGAVVNVEQKLSEETNIAVKAILEELTEKIHFDRMFDHNVADIDTENKQLTIGSMSCSWSGNIGKCCTHLYYIERLCVRFSIVGTGIFIEASRNGYTFKQRFLKGSGTMTFEYSHHYLHLTLTVSVVRSSQEIKSCFKINYSVGFRRYSNNLGCNKKRWHSNENRPVKNLSPNIKSLSELEGFDFGQIYRNGYLDVIADGRSLSEEMVKENNVVNMDSQNEQSVTKGSEIGDLQMKILKCNWKKKAGHCSILLDNLPWLYVNMTVVPTGIHFHLQLGVRPLLDTDIHGVLTKTLNISLGPAQLWLEISVKNNTSHYIKVCFFLKYKVLFRSWSGSLGCPSKSFPTREEENNTLMSSMKDLNKNFQHPLRVQDSDPDMVFGVVQNAVEENQFEKAFHFVRG</sequence>
<accession>A0A6P7T261</accession>
<dbReference type="Proteomes" id="UP000515154">
    <property type="component" value="Linkage group LG13"/>
</dbReference>
<dbReference type="AlphaFoldDB" id="A0A6P7T261"/>
<evidence type="ECO:0000313" key="2">
    <source>
        <dbReference type="Proteomes" id="UP000515154"/>
    </source>
</evidence>
<keyword evidence="1" id="KW-0732">Signal</keyword>
<keyword evidence="2" id="KW-1185">Reference proteome</keyword>
<reference evidence="3" key="1">
    <citation type="submission" date="2025-08" db="UniProtKB">
        <authorList>
            <consortium name="RefSeq"/>
        </authorList>
    </citation>
    <scope>IDENTIFICATION</scope>
</reference>
<name>A0A6P7T261_9MOLL</name>
<feature type="signal peptide" evidence="1">
    <location>
        <begin position="1"/>
        <end position="21"/>
    </location>
</feature>